<evidence type="ECO:0000313" key="6">
    <source>
        <dbReference type="EMBL" id="CBE68825.1"/>
    </source>
</evidence>
<dbReference type="Pfam" id="PF00512">
    <property type="entry name" value="HisKA"/>
    <property type="match status" value="1"/>
</dbReference>
<protein>
    <recommendedName>
        <fullName evidence="2">histidine kinase</fullName>
        <ecNumber evidence="2">2.7.13.3</ecNumber>
    </recommendedName>
</protein>
<evidence type="ECO:0000259" key="5">
    <source>
        <dbReference type="PROSITE" id="PS50109"/>
    </source>
</evidence>
<dbReference type="GO" id="GO:0007234">
    <property type="term" value="P:osmosensory signaling via phosphorelay pathway"/>
    <property type="evidence" value="ECO:0007669"/>
    <property type="project" value="TreeGrafter"/>
</dbReference>
<dbReference type="InterPro" id="IPR005467">
    <property type="entry name" value="His_kinase_dom"/>
</dbReference>
<name>D5MGE4_METO1</name>
<dbReference type="InterPro" id="IPR050351">
    <property type="entry name" value="BphY/WalK/GraS-like"/>
</dbReference>
<dbReference type="SUPFAM" id="SSF52172">
    <property type="entry name" value="CheY-like"/>
    <property type="match status" value="1"/>
</dbReference>
<dbReference type="HOGENOM" id="CLU_789120_0_0_0"/>
<dbReference type="PROSITE" id="PS50109">
    <property type="entry name" value="HIS_KIN"/>
    <property type="match status" value="1"/>
</dbReference>
<evidence type="ECO:0000256" key="3">
    <source>
        <dbReference type="ARBA" id="ARBA00022679"/>
    </source>
</evidence>
<dbReference type="SUPFAM" id="SSF55874">
    <property type="entry name" value="ATPase domain of HSP90 chaperone/DNA topoisomerase II/histidine kinase"/>
    <property type="match status" value="1"/>
</dbReference>
<dbReference type="PANTHER" id="PTHR42878">
    <property type="entry name" value="TWO-COMPONENT HISTIDINE KINASE"/>
    <property type="match status" value="1"/>
</dbReference>
<dbReference type="GO" id="GO:0000156">
    <property type="term" value="F:phosphorelay response regulator activity"/>
    <property type="evidence" value="ECO:0007669"/>
    <property type="project" value="TreeGrafter"/>
</dbReference>
<dbReference type="GO" id="GO:0000155">
    <property type="term" value="F:phosphorelay sensor kinase activity"/>
    <property type="evidence" value="ECO:0007669"/>
    <property type="project" value="InterPro"/>
</dbReference>
<dbReference type="InterPro" id="IPR003661">
    <property type="entry name" value="HisK_dim/P_dom"/>
</dbReference>
<accession>D5MGE4</accession>
<keyword evidence="4 6" id="KW-0418">Kinase</keyword>
<dbReference type="GO" id="GO:0030295">
    <property type="term" value="F:protein kinase activator activity"/>
    <property type="evidence" value="ECO:0007669"/>
    <property type="project" value="TreeGrafter"/>
</dbReference>
<dbReference type="EMBL" id="FP565575">
    <property type="protein sequence ID" value="CBE68825.1"/>
    <property type="molecule type" value="Genomic_DNA"/>
</dbReference>
<keyword evidence="3 6" id="KW-0808">Transferase</keyword>
<dbReference type="eggNOG" id="COG3852">
    <property type="taxonomic scope" value="Bacteria"/>
</dbReference>
<dbReference type="SUPFAM" id="SSF47384">
    <property type="entry name" value="Homodimeric domain of signal transducing histidine kinase"/>
    <property type="match status" value="1"/>
</dbReference>
<dbReference type="AlphaFoldDB" id="D5MGE4"/>
<dbReference type="Proteomes" id="UP000006898">
    <property type="component" value="Chromosome"/>
</dbReference>
<dbReference type="InterPro" id="IPR036890">
    <property type="entry name" value="HATPase_C_sf"/>
</dbReference>
<reference evidence="6 7" key="1">
    <citation type="journal article" date="2010" name="Nature">
        <title>Nitrite-driven anaerobic methane oxidation by oxygenic bacteria.</title>
        <authorList>
            <person name="Ettwig K.F."/>
            <person name="Butler M.K."/>
            <person name="Le Paslier D."/>
            <person name="Pelletier E."/>
            <person name="Mangenot S."/>
            <person name="Kuypers M.M.M."/>
            <person name="Schreiber F."/>
            <person name="Dutilh B.E."/>
            <person name="Zedelius J."/>
            <person name="de Beer D."/>
            <person name="Gloerich J."/>
            <person name="Wessels H.J.C.T."/>
            <person name="van Allen T."/>
            <person name="Luesken F."/>
            <person name="Wu M."/>
            <person name="van de Pas-Schoonen K.T."/>
            <person name="Op den Camp H.J.M."/>
            <person name="Janssen-Megens E.M."/>
            <person name="Francoijs K-J."/>
            <person name="Stunnenberg H."/>
            <person name="Weissenbach J."/>
            <person name="Jetten M.S.M."/>
            <person name="Strous M."/>
        </authorList>
    </citation>
    <scope>NUCLEOTIDE SEQUENCE [LARGE SCALE GENOMIC DNA]</scope>
</reference>
<dbReference type="Gene3D" id="3.30.565.10">
    <property type="entry name" value="Histidine kinase-like ATPase, C-terminal domain"/>
    <property type="match status" value="1"/>
</dbReference>
<evidence type="ECO:0000313" key="7">
    <source>
        <dbReference type="Proteomes" id="UP000006898"/>
    </source>
</evidence>
<comment type="catalytic activity">
    <reaction evidence="1">
        <text>ATP + protein L-histidine = ADP + protein N-phospho-L-histidine.</text>
        <dbReference type="EC" id="2.7.13.3"/>
    </reaction>
</comment>
<dbReference type="Pfam" id="PF02518">
    <property type="entry name" value="HATPase_c"/>
    <property type="match status" value="1"/>
</dbReference>
<organism evidence="6 7">
    <name type="scientific">Methylomirabilis oxygeniifera</name>
    <dbReference type="NCBI Taxonomy" id="671143"/>
    <lineage>
        <taxon>Bacteria</taxon>
        <taxon>Candidatus Methylomirabilota</taxon>
        <taxon>Candidatus Methylomirabilia</taxon>
        <taxon>Candidatus Methylomirabilales</taxon>
        <taxon>Candidatus Methylomirabilaceae</taxon>
        <taxon>Candidatus Methylomirabilis</taxon>
    </lineage>
</organism>
<feature type="domain" description="Histidine kinase" evidence="5">
    <location>
        <begin position="137"/>
        <end position="346"/>
    </location>
</feature>
<dbReference type="InterPro" id="IPR011006">
    <property type="entry name" value="CheY-like_superfamily"/>
</dbReference>
<dbReference type="InterPro" id="IPR003594">
    <property type="entry name" value="HATPase_dom"/>
</dbReference>
<evidence type="ECO:0000256" key="2">
    <source>
        <dbReference type="ARBA" id="ARBA00012438"/>
    </source>
</evidence>
<dbReference type="EC" id="2.7.13.3" evidence="2"/>
<dbReference type="InterPro" id="IPR036097">
    <property type="entry name" value="HisK_dim/P_sf"/>
</dbReference>
<sequence>MDRVAVLGEQRSTVDLVATAFEYQGVEVSRIGRQSDVVATLANKPYLLIIFCLERMESIELKGVSRLVAASPDTPIVPAVFTLRLDIALAAIRLGAFDVLVLPSTAEVVRNLLVRTRLYRQKTVLRHLGIFSQFSSWFAHEVRNPLAGILNSAQLLHEESASSALVRRRLGIIIEEGHRLEQFLRRMTEFGRTHRGRPLSTSLNAVVEQVLARAEPQLQRQRIQLRRDLDPRMPEVLIDITQMETAVSRLIANAATAMPGGGVMTVFTRHRPDEQAIDLEVTDTDCETGLERERQLSGLRDSSGLKEAGLGLVAALQTFVDHGGDMLLRILPGQGCSIVARLPLNGRSGRP</sequence>
<dbReference type="STRING" id="671143.DAMO_1767"/>
<dbReference type="KEGG" id="mox:DAMO_1767"/>
<evidence type="ECO:0000256" key="4">
    <source>
        <dbReference type="ARBA" id="ARBA00022777"/>
    </source>
</evidence>
<dbReference type="SMART" id="SM00388">
    <property type="entry name" value="HisKA"/>
    <property type="match status" value="1"/>
</dbReference>
<dbReference type="PANTHER" id="PTHR42878:SF14">
    <property type="entry name" value="OSMOLARITY TWO-COMPONENT SYSTEM PROTEIN SSK1"/>
    <property type="match status" value="1"/>
</dbReference>
<evidence type="ECO:0000256" key="1">
    <source>
        <dbReference type="ARBA" id="ARBA00000085"/>
    </source>
</evidence>
<gene>
    <name evidence="6" type="ORF">DAMO_1767</name>
</gene>
<dbReference type="Gene3D" id="1.10.287.130">
    <property type="match status" value="1"/>
</dbReference>
<dbReference type="CDD" id="cd00082">
    <property type="entry name" value="HisKA"/>
    <property type="match status" value="1"/>
</dbReference>
<proteinExistence type="predicted"/>